<gene>
    <name evidence="2" type="ORF">CCHLO57077_00019537</name>
</gene>
<sequence length="535" mass="60769">MTTEEFKYECLPEGNIRLVQIKTSATECIALDYEVFLLNKAPKFAALSYTWGSEGRTQKIQLKEKSLLITKNLESFLVEASRRVKLSAENSPDQQGWNGDWLWVDSICINQSNDKEKSVQVAMMKDIYASAQIIISWLGELGEDSKLGVELILDFDYFREKRSPSSLSQFSQDAIPFDVWQAQRDRALQSVRCLMARSYWRRIWIVQEATTPNHSLVWCGAFTDSFESFTNTAEFITRLSLVNGLVGRLHDASTDALRALISLRILRKERPDLMDLSFLLPYIQRFDSTDPRDKIFGLLSMVSSNITSLVPDYVAKADDIYVDLACQLIEKAGTLDIIGYCGFSGGFDYLPSWVPDWTATHGPTPFLRHTLNTSRNVDRLYHTTGDTTFVGYIDKEKRTLYASGFEFDVLEWTSVPRYFNSEQDEDIAHQWTMAILGRWSKYITGCTRQEALAHVLCADVKEFNEDLPGCSLLGKRSSFLHLPEHNDHLGIFADPDPKIRDATMQRLLFSTGKGYIGLAPSTAQVDDKGLNSRSF</sequence>
<dbReference type="Proteomes" id="UP001160390">
    <property type="component" value="Unassembled WGS sequence"/>
</dbReference>
<accession>A0AA35QD89</accession>
<evidence type="ECO:0000313" key="2">
    <source>
        <dbReference type="EMBL" id="CAI6099901.1"/>
    </source>
</evidence>
<dbReference type="PANTHER" id="PTHR24148:SF73">
    <property type="entry name" value="HET DOMAIN PROTEIN (AFU_ORTHOLOGUE AFUA_8G01020)"/>
    <property type="match status" value="1"/>
</dbReference>
<dbReference type="PANTHER" id="PTHR24148">
    <property type="entry name" value="ANKYRIN REPEAT DOMAIN-CONTAINING PROTEIN 39 HOMOLOG-RELATED"/>
    <property type="match status" value="1"/>
</dbReference>
<name>A0AA35QD89_9HYPO</name>
<dbReference type="AlphaFoldDB" id="A0AA35QD89"/>
<comment type="caution">
    <text evidence="2">The sequence shown here is derived from an EMBL/GenBank/DDBJ whole genome shotgun (WGS) entry which is preliminary data.</text>
</comment>
<organism evidence="2 3">
    <name type="scientific">Clonostachys chloroleuca</name>
    <dbReference type="NCBI Taxonomy" id="1926264"/>
    <lineage>
        <taxon>Eukaryota</taxon>
        <taxon>Fungi</taxon>
        <taxon>Dikarya</taxon>
        <taxon>Ascomycota</taxon>
        <taxon>Pezizomycotina</taxon>
        <taxon>Sordariomycetes</taxon>
        <taxon>Hypocreomycetidae</taxon>
        <taxon>Hypocreales</taxon>
        <taxon>Bionectriaceae</taxon>
        <taxon>Clonostachys</taxon>
    </lineage>
</organism>
<dbReference type="EMBL" id="CABFNP030001331">
    <property type="protein sequence ID" value="CAI6099901.1"/>
    <property type="molecule type" value="Genomic_DNA"/>
</dbReference>
<feature type="domain" description="Heterokaryon incompatibility" evidence="1">
    <location>
        <begin position="44"/>
        <end position="208"/>
    </location>
</feature>
<evidence type="ECO:0000313" key="3">
    <source>
        <dbReference type="Proteomes" id="UP001160390"/>
    </source>
</evidence>
<keyword evidence="3" id="KW-1185">Reference proteome</keyword>
<dbReference type="InterPro" id="IPR052895">
    <property type="entry name" value="HetReg/Transcr_Mod"/>
</dbReference>
<reference evidence="2" key="1">
    <citation type="submission" date="2023-01" db="EMBL/GenBank/DDBJ databases">
        <authorList>
            <person name="Piombo E."/>
        </authorList>
    </citation>
    <scope>NUCLEOTIDE SEQUENCE</scope>
</reference>
<protein>
    <recommendedName>
        <fullName evidence="1">Heterokaryon incompatibility domain-containing protein</fullName>
    </recommendedName>
</protein>
<dbReference type="InterPro" id="IPR010730">
    <property type="entry name" value="HET"/>
</dbReference>
<evidence type="ECO:0000259" key="1">
    <source>
        <dbReference type="Pfam" id="PF06985"/>
    </source>
</evidence>
<proteinExistence type="predicted"/>
<dbReference type="Pfam" id="PF06985">
    <property type="entry name" value="HET"/>
    <property type="match status" value="1"/>
</dbReference>